<feature type="transmembrane region" description="Helical" evidence="5">
    <location>
        <begin position="129"/>
        <end position="148"/>
    </location>
</feature>
<reference evidence="8" key="1">
    <citation type="submission" date="2016-02" db="EMBL/GenBank/DDBJ databases">
        <title>Halorhodospira halochloris DSM-1059 complete genome, version 2.</title>
        <authorList>
            <person name="Tsukatani Y."/>
        </authorList>
    </citation>
    <scope>NUCLEOTIDE SEQUENCE</scope>
    <source>
        <strain evidence="8">DSM 1059</strain>
    </source>
</reference>
<protein>
    <recommendedName>
        <fullName evidence="5">NADH-quinone oxidoreductase subunit N</fullName>
        <ecNumber evidence="5">7.1.1.-</ecNumber>
    </recommendedName>
    <alternativeName>
        <fullName evidence="5">NADH dehydrogenase I subunit N</fullName>
    </alternativeName>
    <alternativeName>
        <fullName evidence="5">NDH-1 subunit N</fullName>
    </alternativeName>
</protein>
<dbReference type="Pfam" id="PF00361">
    <property type="entry name" value="Proton_antipo_M"/>
    <property type="match status" value="1"/>
</dbReference>
<feature type="transmembrane region" description="Helical" evidence="5">
    <location>
        <begin position="325"/>
        <end position="348"/>
    </location>
</feature>
<evidence type="ECO:0000259" key="7">
    <source>
        <dbReference type="Pfam" id="PF00361"/>
    </source>
</evidence>
<feature type="transmembrane region" description="Helical" evidence="5">
    <location>
        <begin position="106"/>
        <end position="123"/>
    </location>
</feature>
<keyword evidence="9" id="KW-1185">Reference proteome</keyword>
<keyword evidence="2 5" id="KW-0812">Transmembrane</keyword>
<dbReference type="NCBIfam" id="NF004442">
    <property type="entry name" value="PRK05777.1-5"/>
    <property type="match status" value="1"/>
</dbReference>
<accession>A0A110B553</accession>
<feature type="transmembrane region" description="Helical" evidence="5">
    <location>
        <begin position="239"/>
        <end position="261"/>
    </location>
</feature>
<dbReference type="AlphaFoldDB" id="A0A110B553"/>
<keyword evidence="5" id="KW-0520">NAD</keyword>
<organism evidence="8 9">
    <name type="scientific">Halorhodospira halochloris</name>
    <name type="common">Ectothiorhodospira halochloris</name>
    <dbReference type="NCBI Taxonomy" id="1052"/>
    <lineage>
        <taxon>Bacteria</taxon>
        <taxon>Pseudomonadati</taxon>
        <taxon>Pseudomonadota</taxon>
        <taxon>Gammaproteobacteria</taxon>
        <taxon>Chromatiales</taxon>
        <taxon>Ectothiorhodospiraceae</taxon>
        <taxon>Halorhodospira</taxon>
    </lineage>
</organism>
<proteinExistence type="inferred from homology"/>
<dbReference type="RefSeq" id="WP_096409066.1">
    <property type="nucleotide sequence ID" value="NZ_AP017372.2"/>
</dbReference>
<dbReference type="HAMAP" id="MF_00445">
    <property type="entry name" value="NDH1_NuoN_1"/>
    <property type="match status" value="1"/>
</dbReference>
<feature type="transmembrane region" description="Helical" evidence="5">
    <location>
        <begin position="299"/>
        <end position="319"/>
    </location>
</feature>
<dbReference type="GO" id="GO:0048038">
    <property type="term" value="F:quinone binding"/>
    <property type="evidence" value="ECO:0007669"/>
    <property type="project" value="UniProtKB-KW"/>
</dbReference>
<dbReference type="GO" id="GO:0050136">
    <property type="term" value="F:NADH dehydrogenase (quinone) (non-electrogenic) activity"/>
    <property type="evidence" value="ECO:0007669"/>
    <property type="project" value="UniProtKB-UniRule"/>
</dbReference>
<dbReference type="KEGG" id="hhk:HH1059_10770"/>
<evidence type="ECO:0000256" key="2">
    <source>
        <dbReference type="ARBA" id="ARBA00022692"/>
    </source>
</evidence>
<comment type="subunit">
    <text evidence="5">NDH-1 is composed of 14 different subunits. Subunits NuoA, H, J, K, L, M, N constitute the membrane sector of the complex.</text>
</comment>
<dbReference type="GO" id="GO:0005886">
    <property type="term" value="C:plasma membrane"/>
    <property type="evidence" value="ECO:0007669"/>
    <property type="project" value="UniProtKB-SubCell"/>
</dbReference>
<feature type="transmembrane region" description="Helical" evidence="5">
    <location>
        <begin position="38"/>
        <end position="56"/>
    </location>
</feature>
<evidence type="ECO:0000313" key="9">
    <source>
        <dbReference type="Proteomes" id="UP000218890"/>
    </source>
</evidence>
<feature type="transmembrane region" description="Helical" evidence="5">
    <location>
        <begin position="405"/>
        <end position="424"/>
    </location>
</feature>
<feature type="transmembrane region" description="Helical" evidence="5">
    <location>
        <begin position="15"/>
        <end position="31"/>
    </location>
</feature>
<feature type="transmembrane region" description="Helical" evidence="5">
    <location>
        <begin position="273"/>
        <end position="292"/>
    </location>
</feature>
<evidence type="ECO:0000256" key="1">
    <source>
        <dbReference type="ARBA" id="ARBA00004127"/>
    </source>
</evidence>
<feature type="domain" description="NADH:quinone oxidoreductase/Mrp antiporter transmembrane" evidence="7">
    <location>
        <begin position="127"/>
        <end position="419"/>
    </location>
</feature>
<evidence type="ECO:0000256" key="4">
    <source>
        <dbReference type="ARBA" id="ARBA00023136"/>
    </source>
</evidence>
<name>A0A110B553_HALHR</name>
<dbReference type="GO" id="GO:0012505">
    <property type="term" value="C:endomembrane system"/>
    <property type="evidence" value="ECO:0007669"/>
    <property type="project" value="UniProtKB-SubCell"/>
</dbReference>
<feature type="transmembrane region" description="Helical" evidence="5">
    <location>
        <begin position="369"/>
        <end position="393"/>
    </location>
</feature>
<keyword evidence="3 5" id="KW-1133">Transmembrane helix</keyword>
<evidence type="ECO:0000313" key="8">
    <source>
        <dbReference type="EMBL" id="BAU57775.1"/>
    </source>
</evidence>
<feature type="transmembrane region" description="Helical" evidence="5">
    <location>
        <begin position="201"/>
        <end position="218"/>
    </location>
</feature>
<gene>
    <name evidence="5 8" type="primary">nuoN</name>
    <name evidence="8" type="ORF">HH1059_10770</name>
</gene>
<comment type="subcellular location">
    <subcellularLocation>
        <location evidence="5">Cell membrane</location>
        <topology evidence="5">Multi-pass membrane protein</topology>
    </subcellularLocation>
    <subcellularLocation>
        <location evidence="1">Endomembrane system</location>
        <topology evidence="1">Multi-pass membrane protein</topology>
    </subcellularLocation>
    <subcellularLocation>
        <location evidence="6">Membrane</location>
        <topology evidence="6">Multi-pass membrane protein</topology>
    </subcellularLocation>
</comment>
<dbReference type="EMBL" id="AP017372">
    <property type="protein sequence ID" value="BAU57775.1"/>
    <property type="molecule type" value="Genomic_DNA"/>
</dbReference>
<keyword evidence="5" id="KW-0874">Quinone</keyword>
<dbReference type="InterPro" id="IPR010096">
    <property type="entry name" value="NADH-Q_OxRdtase_suN/2"/>
</dbReference>
<dbReference type="GO" id="GO:0008137">
    <property type="term" value="F:NADH dehydrogenase (ubiquinone) activity"/>
    <property type="evidence" value="ECO:0007669"/>
    <property type="project" value="InterPro"/>
</dbReference>
<keyword evidence="5" id="KW-1003">Cell membrane</keyword>
<dbReference type="Proteomes" id="UP000218890">
    <property type="component" value="Chromosome"/>
</dbReference>
<dbReference type="PRINTS" id="PR01434">
    <property type="entry name" value="NADHDHGNASE5"/>
</dbReference>
<feature type="transmembrane region" description="Helical" evidence="5">
    <location>
        <begin position="160"/>
        <end position="181"/>
    </location>
</feature>
<dbReference type="GO" id="GO:0042773">
    <property type="term" value="P:ATP synthesis coupled electron transport"/>
    <property type="evidence" value="ECO:0007669"/>
    <property type="project" value="InterPro"/>
</dbReference>
<dbReference type="InterPro" id="IPR001750">
    <property type="entry name" value="ND/Mrp_TM"/>
</dbReference>
<evidence type="ECO:0000256" key="6">
    <source>
        <dbReference type="RuleBase" id="RU000320"/>
    </source>
</evidence>
<keyword evidence="5" id="KW-0830">Ubiquinone</keyword>
<comment type="function">
    <text evidence="5">NDH-1 shuttles electrons from NADH, via FMN and iron-sulfur (Fe-S) centers, to quinones in the respiratory chain. The immediate electron acceptor for the enzyme in this species is believed to be ubiquinone. Couples the redox reaction to proton translocation (for every two electrons transferred, four hydrogen ions are translocated across the cytoplasmic membrane), and thus conserves the redox energy in a proton gradient.</text>
</comment>
<evidence type="ECO:0000256" key="5">
    <source>
        <dbReference type="HAMAP-Rule" id="MF_00445"/>
    </source>
</evidence>
<comment type="catalytic activity">
    <reaction evidence="5">
        <text>a quinone + NADH + 5 H(+)(in) = a quinol + NAD(+) + 4 H(+)(out)</text>
        <dbReference type="Rhea" id="RHEA:57888"/>
        <dbReference type="ChEBI" id="CHEBI:15378"/>
        <dbReference type="ChEBI" id="CHEBI:24646"/>
        <dbReference type="ChEBI" id="CHEBI:57540"/>
        <dbReference type="ChEBI" id="CHEBI:57945"/>
        <dbReference type="ChEBI" id="CHEBI:132124"/>
    </reaction>
</comment>
<keyword evidence="5" id="KW-1278">Translocase</keyword>
<evidence type="ECO:0000256" key="3">
    <source>
        <dbReference type="ARBA" id="ARBA00022989"/>
    </source>
</evidence>
<comment type="similarity">
    <text evidence="5">Belongs to the complex I subunit 2 family.</text>
</comment>
<dbReference type="EC" id="7.1.1.-" evidence="5"/>
<dbReference type="OrthoDB" id="9768329at2"/>
<keyword evidence="4 5" id="KW-0472">Membrane</keyword>
<sequence length="487" mass="51420">MSFETPDFSLALPEIWLLGAICTILVVDLFVRGSRRTVTFLLTQLALLVTAALAILTQWGVTDTTFSGHYVVDPLAAMLKAAVALLAALALAYSRPYLEERGLLQGEVYLLALFATLGMIIIASGGSMLTLYLGLELMSLALYALVAYQRDSQRAAEAAMKYFVLGSLASGILLYGMSMVYGGSGSLILTEIAAAAASEEQPMLLLFGMSFMLVGVAFKLGAAPFHSWVPDVYQGAPSAVTLFVSTAPKVAAVALFLRLLADGMGPLHETLQPMLLVVAVVSLLLGNLAAIMQTNLKRMLAYSGIAHAGFIVLALAAGTDAGHSAALFYVIAYAIMAAGAFGLVTVLSHTGIEAERIADYRGLNERHPVFAGVLLLLMVSMTGIPGTVGFYAKYLVLKSVVEADLIAYAVLAVVAAVIGAFYYLRVLKAAYFDRPDSDSADDDEVKELSPGASLPIRALLVVNGVAVLVLGIFPEQLISLCQSALGM</sequence>
<feature type="transmembrane region" description="Helical" evidence="5">
    <location>
        <begin position="76"/>
        <end position="94"/>
    </location>
</feature>
<dbReference type="PANTHER" id="PTHR22773">
    <property type="entry name" value="NADH DEHYDROGENASE"/>
    <property type="match status" value="1"/>
</dbReference>
<dbReference type="NCBIfam" id="TIGR01770">
    <property type="entry name" value="NDH_I_N"/>
    <property type="match status" value="1"/>
</dbReference>
<keyword evidence="5" id="KW-0813">Transport</keyword>